<dbReference type="EMBL" id="BSST01000001">
    <property type="protein sequence ID" value="GLX79372.1"/>
    <property type="molecule type" value="Genomic_DNA"/>
</dbReference>
<accession>A0ABQ6GVH5</accession>
<protein>
    <recommendedName>
        <fullName evidence="1">YgjP-like metallopeptidase domain-containing protein</fullName>
    </recommendedName>
</protein>
<proteinExistence type="predicted"/>
<dbReference type="Proteomes" id="UP001157186">
    <property type="component" value="Unassembled WGS sequence"/>
</dbReference>
<dbReference type="Pfam" id="PF01863">
    <property type="entry name" value="YgjP-like"/>
    <property type="match status" value="1"/>
</dbReference>
<dbReference type="InterPro" id="IPR002725">
    <property type="entry name" value="YgjP-like_metallopeptidase"/>
</dbReference>
<dbReference type="Gene3D" id="3.30.2010.10">
    <property type="entry name" value="Metalloproteases ('zincins'), catalytic domain"/>
    <property type="match status" value="1"/>
</dbReference>
<evidence type="ECO:0000313" key="2">
    <source>
        <dbReference type="EMBL" id="GLX79372.1"/>
    </source>
</evidence>
<sequence>MVRAPLGVAESYIEQLISRKRPWILAKLQLAQQNHLADIESINQLKHGGLLWSKGVKKQLNITFSQQSIITEDSHTITVTLKKRYQAVSEQAQQRQLKKQLELWFKQQLEQIIEQRFVRLTQQIQLTPSAVKIRRYKARWGSCDNRGLVSFNYLLAMVPDWVIDYVIIHELCHLKHLNHSADFWRLVERYSPNYQDAKHWLKQHQAYLIWPCKI</sequence>
<comment type="caution">
    <text evidence="2">The sequence shown here is derived from an EMBL/GenBank/DDBJ whole genome shotgun (WGS) entry which is preliminary data.</text>
</comment>
<reference evidence="2 3" key="1">
    <citation type="submission" date="2023-03" db="EMBL/GenBank/DDBJ databases">
        <title>Draft genome sequence of Thalassotalea insulae KCTC 62186T.</title>
        <authorList>
            <person name="Sawabe T."/>
        </authorList>
    </citation>
    <scope>NUCLEOTIDE SEQUENCE [LARGE SCALE GENOMIC DNA]</scope>
    <source>
        <strain evidence="2 3">KCTC 62186</strain>
    </source>
</reference>
<dbReference type="PANTHER" id="PTHR30399:SF1">
    <property type="entry name" value="UTP PYROPHOSPHATASE"/>
    <property type="match status" value="1"/>
</dbReference>
<feature type="domain" description="YgjP-like metallopeptidase" evidence="1">
    <location>
        <begin position="2"/>
        <end position="204"/>
    </location>
</feature>
<gene>
    <name evidence="2" type="ORF">tinsulaeT_27120</name>
</gene>
<name>A0ABQ6GVH5_9GAMM</name>
<evidence type="ECO:0000259" key="1">
    <source>
        <dbReference type="Pfam" id="PF01863"/>
    </source>
</evidence>
<dbReference type="InterPro" id="IPR053136">
    <property type="entry name" value="UTP_pyrophosphatase-like"/>
</dbReference>
<organism evidence="2 3">
    <name type="scientific">Thalassotalea insulae</name>
    <dbReference type="NCBI Taxonomy" id="2056778"/>
    <lineage>
        <taxon>Bacteria</taxon>
        <taxon>Pseudomonadati</taxon>
        <taxon>Pseudomonadota</taxon>
        <taxon>Gammaproteobacteria</taxon>
        <taxon>Alteromonadales</taxon>
        <taxon>Colwelliaceae</taxon>
        <taxon>Thalassotalea</taxon>
    </lineage>
</organism>
<evidence type="ECO:0000313" key="3">
    <source>
        <dbReference type="Proteomes" id="UP001157186"/>
    </source>
</evidence>
<dbReference type="PANTHER" id="PTHR30399">
    <property type="entry name" value="UNCHARACTERIZED PROTEIN YGJP"/>
    <property type="match status" value="1"/>
</dbReference>
<keyword evidence="3" id="KW-1185">Reference proteome</keyword>
<dbReference type="CDD" id="cd07344">
    <property type="entry name" value="M48_yhfN_like"/>
    <property type="match status" value="1"/>
</dbReference>